<dbReference type="RefSeq" id="WP_080505496.1">
    <property type="nucleotide sequence ID" value="NZ_BMON01000002.1"/>
</dbReference>
<dbReference type="GO" id="GO:0016740">
    <property type="term" value="F:transferase activity"/>
    <property type="evidence" value="ECO:0007669"/>
    <property type="project" value="UniProtKB-KW"/>
</dbReference>
<dbReference type="EMBL" id="BMON01000002">
    <property type="protein sequence ID" value="GGM45118.1"/>
    <property type="molecule type" value="Genomic_DNA"/>
</dbReference>
<comment type="caution">
    <text evidence="2">The sequence shown here is derived from an EMBL/GenBank/DDBJ whole genome shotgun (WGS) entry which is preliminary data.</text>
</comment>
<sequence>MAKIQYVANARLPSRRAHAYQIVQMCDALAENGHEVELIIPDRVQPDDAPDSMDEYFDSPLNFEITRLPCLDFLSRSSRQPFLRFAFYLQSVTFTLAALAYTLRSDRDWLYSRALLFAVLGAPLFGNSLAVELHRRPSRDRVAAFLGSVLQHTRGVVVISKGLRDEWQSFTNAPMLVAPDGVRLERFTIESSKLSLRTELSLPDGELVCYAGSLKPWKGVDTLVEAAKNVPEVTICLVGGTADQQDRLETAVETIPDNVEMVGHVHPDQVPKYLAASDALILPNTAERAISRRYTSPLKLFEYMAAGRPIIATDIPSLREVLNNSSAYFALPDSSGSLADSIRQVLDDPDASKAASHARETVKQYTWKHRAENIVEFLQGGV</sequence>
<feature type="transmembrane region" description="Helical" evidence="1">
    <location>
        <begin position="85"/>
        <end position="103"/>
    </location>
</feature>
<dbReference type="AlphaFoldDB" id="A0A830FV74"/>
<reference evidence="2" key="1">
    <citation type="journal article" date="2014" name="Int. J. Syst. Evol. Microbiol.">
        <title>Complete genome sequence of Corynebacterium casei LMG S-19264T (=DSM 44701T), isolated from a smear-ripened cheese.</title>
        <authorList>
            <consortium name="US DOE Joint Genome Institute (JGI-PGF)"/>
            <person name="Walter F."/>
            <person name="Albersmeier A."/>
            <person name="Kalinowski J."/>
            <person name="Ruckert C."/>
        </authorList>
    </citation>
    <scope>NUCLEOTIDE SEQUENCE</scope>
    <source>
        <strain evidence="2">JCM 15759</strain>
    </source>
</reference>
<dbReference type="PANTHER" id="PTHR12526">
    <property type="entry name" value="GLYCOSYLTRANSFERASE"/>
    <property type="match status" value="1"/>
</dbReference>
<dbReference type="SUPFAM" id="SSF53756">
    <property type="entry name" value="UDP-Glycosyltransferase/glycogen phosphorylase"/>
    <property type="match status" value="1"/>
</dbReference>
<evidence type="ECO:0000313" key="2">
    <source>
        <dbReference type="EMBL" id="GGM45118.1"/>
    </source>
</evidence>
<keyword evidence="2" id="KW-0808">Transferase</keyword>
<dbReference type="Pfam" id="PF13692">
    <property type="entry name" value="Glyco_trans_1_4"/>
    <property type="match status" value="1"/>
</dbReference>
<feature type="transmembrane region" description="Helical" evidence="1">
    <location>
        <begin position="109"/>
        <end position="131"/>
    </location>
</feature>
<dbReference type="Gene3D" id="3.40.50.2000">
    <property type="entry name" value="Glycogen Phosphorylase B"/>
    <property type="match status" value="2"/>
</dbReference>
<proteinExistence type="predicted"/>
<keyword evidence="1" id="KW-0812">Transmembrane</keyword>
<dbReference type="CDD" id="cd03801">
    <property type="entry name" value="GT4_PimA-like"/>
    <property type="match status" value="1"/>
</dbReference>
<organism evidence="2 3">
    <name type="scientific">Haloarcula argentinensis</name>
    <dbReference type="NCBI Taxonomy" id="43776"/>
    <lineage>
        <taxon>Archaea</taxon>
        <taxon>Methanobacteriati</taxon>
        <taxon>Methanobacteriota</taxon>
        <taxon>Stenosarchaea group</taxon>
        <taxon>Halobacteria</taxon>
        <taxon>Halobacteriales</taxon>
        <taxon>Haloarculaceae</taxon>
        <taxon>Haloarcula</taxon>
    </lineage>
</organism>
<accession>A0A830FV74</accession>
<dbReference type="PANTHER" id="PTHR12526:SF622">
    <property type="entry name" value="GLYCOSYLTRANSFERASE (GROUP I)"/>
    <property type="match status" value="1"/>
</dbReference>
<name>A0A830FV74_HALAR</name>
<evidence type="ECO:0000256" key="1">
    <source>
        <dbReference type="SAM" id="Phobius"/>
    </source>
</evidence>
<keyword evidence="1" id="KW-1133">Transmembrane helix</keyword>
<dbReference type="Proteomes" id="UP000656367">
    <property type="component" value="Unassembled WGS sequence"/>
</dbReference>
<evidence type="ECO:0000313" key="3">
    <source>
        <dbReference type="Proteomes" id="UP000656367"/>
    </source>
</evidence>
<keyword evidence="1" id="KW-0472">Membrane</keyword>
<protein>
    <submittedName>
        <fullName evidence="2">Glycosyl transferase</fullName>
    </submittedName>
</protein>
<gene>
    <name evidence="2" type="ORF">GCM10009006_28180</name>
</gene>
<dbReference type="OrthoDB" id="132546at2157"/>
<reference evidence="2" key="2">
    <citation type="submission" date="2020-09" db="EMBL/GenBank/DDBJ databases">
        <authorList>
            <person name="Sun Q."/>
            <person name="Ohkuma M."/>
        </authorList>
    </citation>
    <scope>NUCLEOTIDE SEQUENCE</scope>
    <source>
        <strain evidence="2">JCM 15759</strain>
    </source>
</reference>